<feature type="non-terminal residue" evidence="5">
    <location>
        <position position="1"/>
    </location>
</feature>
<evidence type="ECO:0000313" key="6">
    <source>
        <dbReference type="Proteomes" id="UP000095751"/>
    </source>
</evidence>
<gene>
    <name evidence="5" type="ORF">FRACYDRAFT_164586</name>
</gene>
<organism evidence="5 6">
    <name type="scientific">Fragilariopsis cylindrus CCMP1102</name>
    <dbReference type="NCBI Taxonomy" id="635003"/>
    <lineage>
        <taxon>Eukaryota</taxon>
        <taxon>Sar</taxon>
        <taxon>Stramenopiles</taxon>
        <taxon>Ochrophyta</taxon>
        <taxon>Bacillariophyta</taxon>
        <taxon>Bacillariophyceae</taxon>
        <taxon>Bacillariophycidae</taxon>
        <taxon>Bacillariales</taxon>
        <taxon>Bacillariaceae</taxon>
        <taxon>Fragilariopsis</taxon>
    </lineage>
</organism>
<dbReference type="Proteomes" id="UP000095751">
    <property type="component" value="Unassembled WGS sequence"/>
</dbReference>
<keyword evidence="6" id="KW-1185">Reference proteome</keyword>
<dbReference type="InterPro" id="IPR050628">
    <property type="entry name" value="SNF2_RAD54_helicase_TF"/>
</dbReference>
<name>A0A1E7ETK1_9STRA</name>
<dbReference type="Gene3D" id="3.40.50.300">
    <property type="entry name" value="P-loop containing nucleotide triphosphate hydrolases"/>
    <property type="match status" value="1"/>
</dbReference>
<keyword evidence="2" id="KW-0378">Hydrolase</keyword>
<dbReference type="InterPro" id="IPR049730">
    <property type="entry name" value="SNF2/RAD54-like_C"/>
</dbReference>
<dbReference type="EMBL" id="KV784376">
    <property type="protein sequence ID" value="OEU09202.1"/>
    <property type="molecule type" value="Genomic_DNA"/>
</dbReference>
<dbReference type="SUPFAM" id="SSF52540">
    <property type="entry name" value="P-loop containing nucleoside triphosphate hydrolases"/>
    <property type="match status" value="1"/>
</dbReference>
<protein>
    <recommendedName>
        <fullName evidence="4">Helicase C-terminal domain-containing protein</fullName>
    </recommendedName>
</protein>
<dbReference type="KEGG" id="fcy:FRACYDRAFT_164586"/>
<sequence>RYDGDIKKEEREKELDKFKTTMTCRVLLATVQSGGTGLNITEANHVLFLDRWFNPCVHDQAESRVHRLGQKKDVKIAYLDCNQTVDVVMKRIN</sequence>
<dbReference type="PANTHER" id="PTHR45626">
    <property type="entry name" value="TRANSCRIPTION TERMINATION FACTOR 2-RELATED"/>
    <property type="match status" value="1"/>
</dbReference>
<keyword evidence="3" id="KW-0067">ATP-binding</keyword>
<dbReference type="InterPro" id="IPR027417">
    <property type="entry name" value="P-loop_NTPase"/>
</dbReference>
<evidence type="ECO:0000256" key="2">
    <source>
        <dbReference type="ARBA" id="ARBA00022801"/>
    </source>
</evidence>
<evidence type="ECO:0000313" key="5">
    <source>
        <dbReference type="EMBL" id="OEU09202.1"/>
    </source>
</evidence>
<evidence type="ECO:0000256" key="3">
    <source>
        <dbReference type="ARBA" id="ARBA00022840"/>
    </source>
</evidence>
<dbReference type="AlphaFoldDB" id="A0A1E7ETK1"/>
<dbReference type="GO" id="GO:0006281">
    <property type="term" value="P:DNA repair"/>
    <property type="evidence" value="ECO:0007669"/>
    <property type="project" value="TreeGrafter"/>
</dbReference>
<dbReference type="GO" id="GO:0005634">
    <property type="term" value="C:nucleus"/>
    <property type="evidence" value="ECO:0007669"/>
    <property type="project" value="TreeGrafter"/>
</dbReference>
<proteinExistence type="predicted"/>
<dbReference type="OrthoDB" id="47719at2759"/>
<accession>A0A1E7ETK1</accession>
<dbReference type="InterPro" id="IPR001650">
    <property type="entry name" value="Helicase_C-like"/>
</dbReference>
<dbReference type="CDD" id="cd18793">
    <property type="entry name" value="SF2_C_SNF"/>
    <property type="match status" value="1"/>
</dbReference>
<dbReference type="GO" id="GO:0016787">
    <property type="term" value="F:hydrolase activity"/>
    <property type="evidence" value="ECO:0007669"/>
    <property type="project" value="UniProtKB-KW"/>
</dbReference>
<reference evidence="5 6" key="1">
    <citation type="submission" date="2016-09" db="EMBL/GenBank/DDBJ databases">
        <title>Extensive genetic diversity and differential bi-allelic expression allows diatom success in the polar Southern Ocean.</title>
        <authorList>
            <consortium name="DOE Joint Genome Institute"/>
            <person name="Mock T."/>
            <person name="Otillar R.P."/>
            <person name="Strauss J."/>
            <person name="Dupont C."/>
            <person name="Frickenhaus S."/>
            <person name="Maumus F."/>
            <person name="Mcmullan M."/>
            <person name="Sanges R."/>
            <person name="Schmutz J."/>
            <person name="Toseland A."/>
            <person name="Valas R."/>
            <person name="Veluchamy A."/>
            <person name="Ward B.J."/>
            <person name="Allen A."/>
            <person name="Barry K."/>
            <person name="Falciatore A."/>
            <person name="Ferrante M."/>
            <person name="Fortunato A.E."/>
            <person name="Gloeckner G."/>
            <person name="Gruber A."/>
            <person name="Hipkin R."/>
            <person name="Janech M."/>
            <person name="Kroth P."/>
            <person name="Leese F."/>
            <person name="Lindquist E."/>
            <person name="Lyon B.R."/>
            <person name="Martin J."/>
            <person name="Mayer C."/>
            <person name="Parker M."/>
            <person name="Quesneville H."/>
            <person name="Raymond J."/>
            <person name="Uhlig C."/>
            <person name="Valentin K.U."/>
            <person name="Worden A.Z."/>
            <person name="Armbrust E.V."/>
            <person name="Bowler C."/>
            <person name="Green B."/>
            <person name="Moulton V."/>
            <person name="Van Oosterhout C."/>
            <person name="Grigoriev I."/>
        </authorList>
    </citation>
    <scope>NUCLEOTIDE SEQUENCE [LARGE SCALE GENOMIC DNA]</scope>
    <source>
        <strain evidence="5 6">CCMP1102</strain>
    </source>
</reference>
<keyword evidence="1" id="KW-0547">Nucleotide-binding</keyword>
<evidence type="ECO:0000259" key="4">
    <source>
        <dbReference type="PROSITE" id="PS51194"/>
    </source>
</evidence>
<dbReference type="Pfam" id="PF00271">
    <property type="entry name" value="Helicase_C"/>
    <property type="match status" value="1"/>
</dbReference>
<dbReference type="SMART" id="SM00490">
    <property type="entry name" value="HELICc"/>
    <property type="match status" value="1"/>
</dbReference>
<feature type="non-terminal residue" evidence="5">
    <location>
        <position position="93"/>
    </location>
</feature>
<dbReference type="PROSITE" id="PS51194">
    <property type="entry name" value="HELICASE_CTER"/>
    <property type="match status" value="1"/>
</dbReference>
<evidence type="ECO:0000256" key="1">
    <source>
        <dbReference type="ARBA" id="ARBA00022741"/>
    </source>
</evidence>
<feature type="domain" description="Helicase C-terminal" evidence="4">
    <location>
        <begin position="1"/>
        <end position="93"/>
    </location>
</feature>
<dbReference type="GO" id="GO:0005524">
    <property type="term" value="F:ATP binding"/>
    <property type="evidence" value="ECO:0007669"/>
    <property type="project" value="UniProtKB-KW"/>
</dbReference>
<dbReference type="InParanoid" id="A0A1E7ETK1"/>
<dbReference type="GO" id="GO:0008094">
    <property type="term" value="F:ATP-dependent activity, acting on DNA"/>
    <property type="evidence" value="ECO:0007669"/>
    <property type="project" value="TreeGrafter"/>
</dbReference>